<name>A0AC61NNS2_9BACT</name>
<proteinExistence type="predicted"/>
<reference evidence="1" key="1">
    <citation type="submission" date="2021-08" db="EMBL/GenBank/DDBJ databases">
        <title>Novel anaerobic bacterium isolated from sea squirt in East Sea, Republic of Korea.</title>
        <authorList>
            <person name="Nguyen T.H."/>
            <person name="Li Z."/>
            <person name="Lee Y.-J."/>
            <person name="Ko J."/>
            <person name="Kim S.-G."/>
        </authorList>
    </citation>
    <scope>NUCLEOTIDE SEQUENCE</scope>
    <source>
        <strain evidence="1">KCTC 25031</strain>
    </source>
</reference>
<evidence type="ECO:0000313" key="1">
    <source>
        <dbReference type="EMBL" id="QZE15092.1"/>
    </source>
</evidence>
<gene>
    <name evidence="1" type="ORF">K4L44_04490</name>
</gene>
<organism evidence="1 2">
    <name type="scientific">Halosquirtibacter laminarini</name>
    <dbReference type="NCBI Taxonomy" id="3374600"/>
    <lineage>
        <taxon>Bacteria</taxon>
        <taxon>Pseudomonadati</taxon>
        <taxon>Bacteroidota</taxon>
        <taxon>Bacteroidia</taxon>
        <taxon>Marinilabiliales</taxon>
        <taxon>Prolixibacteraceae</taxon>
        <taxon>Halosquirtibacter</taxon>
    </lineage>
</organism>
<evidence type="ECO:0000313" key="2">
    <source>
        <dbReference type="Proteomes" id="UP000826212"/>
    </source>
</evidence>
<protein>
    <submittedName>
        <fullName evidence="1">Glycoside hydrolase family 3 C-terminal domain-containing protein</fullName>
    </submittedName>
</protein>
<keyword evidence="2" id="KW-1185">Reference proteome</keyword>
<accession>A0AC61NNS2</accession>
<keyword evidence="1" id="KW-0378">Hydrolase</keyword>
<sequence>MKNIILYFSIIGALFIMASCQSSNEEDRVASLLEKMTLEEKIGQMCLINTPGNNLSDKDIQRLRNGEIGSVLNETNVDLINQFQREAVEKSRLGIPLLIGRDVVHGFKTMFPIPLGMAASWNPNLVKQSAVVAAKEAKSSGINWTFAPMVDLARDARWGRIAESFGEDPLLSAKLGVAMIQGFQSDTLNGKYKIAACAKHFAGYGAAEGGRDYNTALIPMRELYDQYFPAFEEAVDAGVFSIMTSFNEIDGVPSTGNRFLLRDVLRDQWGFKGFVVSDWCSTTEMIVHGFAANPKEAAERSINAGVDMEMVATSFHDNIKTLLKEKKITMKEIDQAVLHILRVKESLNLFEDPYVDKNEQHQYAAPEDLLLAKKITSQSMVLLKNKNQILPLKLPSTKLALIGPLADKPYEQLGTWNFDGDVSLSITPRDAFTKRWGNKVSFTPGLNYSRDKSNDGFASAIANAKKADVVVFCAGEEAILSGEAHSRAGITLPGAQAALIKELKKTGKPIVLVIYAGRPLVLNDVEPYVDAIIYGWHPGTMGGEVLADIVDGTMNPSGKLPVTFPRSVGQIPMHYNHKNTGRPVDPKQWIPMDKIPIKAIQTSLGNTSHYLDDGYTPAYPFGYGLSYTNFDYGSIHLDKQVYDVSDTLRVTCDIRNTGDRDGTEIVQLYVRDLVGNVTRPVRELKAFKRVPLKSNQTKKVQFYLPVSTLAFHDMQMNRIVEPGRFQLWIGGDAIVKTSVYFQVK</sequence>
<dbReference type="EMBL" id="CP081303">
    <property type="protein sequence ID" value="QZE15092.1"/>
    <property type="molecule type" value="Genomic_DNA"/>
</dbReference>
<dbReference type="Proteomes" id="UP000826212">
    <property type="component" value="Chromosome"/>
</dbReference>